<gene>
    <name evidence="1" type="ORF">XINFAN_01559</name>
</gene>
<dbReference type="InterPro" id="IPR009964">
    <property type="entry name" value="DUF1491"/>
</dbReference>
<dbReference type="RefSeq" id="WP_124085975.1">
    <property type="nucleotide sequence ID" value="NZ_UXAW01000052.1"/>
</dbReference>
<sequence length="111" mass="12324">MTRLTAEFWVQAYLRRLSLADIPAYVTAKGDATAGAVMVKLAMLDGQARAFERRTDLMSGGRQWITYAEGPEPEVDAALSRARARDPDLWIVEIEDRQGRTLLDEPGLSAD</sequence>
<protein>
    <recommendedName>
        <fullName evidence="3">GTP-binding protein Era</fullName>
    </recommendedName>
</protein>
<proteinExistence type="predicted"/>
<name>A0A3P5X4W0_9RHOB</name>
<keyword evidence="2" id="KW-1185">Reference proteome</keyword>
<dbReference type="Proteomes" id="UP000277498">
    <property type="component" value="Unassembled WGS sequence"/>
</dbReference>
<evidence type="ECO:0000313" key="2">
    <source>
        <dbReference type="Proteomes" id="UP000277498"/>
    </source>
</evidence>
<evidence type="ECO:0008006" key="3">
    <source>
        <dbReference type="Google" id="ProtNLM"/>
    </source>
</evidence>
<reference evidence="1 2" key="1">
    <citation type="submission" date="2018-11" db="EMBL/GenBank/DDBJ databases">
        <authorList>
            <person name="Criscuolo A."/>
        </authorList>
    </citation>
    <scope>NUCLEOTIDE SEQUENCE [LARGE SCALE GENOMIC DNA]</scope>
    <source>
        <strain evidence="1">ACIP111625</strain>
    </source>
</reference>
<dbReference type="OrthoDB" id="9809136at2"/>
<evidence type="ECO:0000313" key="1">
    <source>
        <dbReference type="EMBL" id="VDC26071.1"/>
    </source>
</evidence>
<dbReference type="Pfam" id="PF07372">
    <property type="entry name" value="DUF1491"/>
    <property type="match status" value="1"/>
</dbReference>
<dbReference type="EMBL" id="UXAW01000052">
    <property type="protein sequence ID" value="VDC26071.1"/>
    <property type="molecule type" value="Genomic_DNA"/>
</dbReference>
<dbReference type="AlphaFoldDB" id="A0A3P5X4W0"/>
<accession>A0A3P5X4W0</accession>
<dbReference type="Gene3D" id="3.40.1530.20">
    <property type="entry name" value="Protein of unknown function (DUF1491)"/>
    <property type="match status" value="1"/>
</dbReference>
<organism evidence="1 2">
    <name type="scientific">Pseudogemmobacter humi</name>
    <dbReference type="NCBI Taxonomy" id="2483812"/>
    <lineage>
        <taxon>Bacteria</taxon>
        <taxon>Pseudomonadati</taxon>
        <taxon>Pseudomonadota</taxon>
        <taxon>Alphaproteobacteria</taxon>
        <taxon>Rhodobacterales</taxon>
        <taxon>Paracoccaceae</taxon>
        <taxon>Pseudogemmobacter</taxon>
    </lineage>
</organism>